<dbReference type="AlphaFoldDB" id="A0A0G1H7V4"/>
<proteinExistence type="predicted"/>
<sequence length="134" mass="15771">MRQRWVWIAVKAFLFKLVLAELFVIIAAFVSTWAVLLIIACMPAQINVPYGILYFELWLVLTVCAPFSIGYALWDKVLLIKRLAQDWDVPREDVAYAICTKSLHKEEGFDEWDRGTFLQCLQNERDRDKRRKKC</sequence>
<evidence type="ECO:0000313" key="3">
    <source>
        <dbReference type="Proteomes" id="UP000034051"/>
    </source>
</evidence>
<feature type="transmembrane region" description="Helical" evidence="1">
    <location>
        <begin position="52"/>
        <end position="74"/>
    </location>
</feature>
<gene>
    <name evidence="2" type="ORF">UW32_C0001G0063</name>
</gene>
<feature type="transmembrane region" description="Helical" evidence="1">
    <location>
        <begin position="12"/>
        <end position="40"/>
    </location>
</feature>
<name>A0A0G1H7V4_9BACT</name>
<comment type="caution">
    <text evidence="2">The sequence shown here is derived from an EMBL/GenBank/DDBJ whole genome shotgun (WGS) entry which is preliminary data.</text>
</comment>
<evidence type="ECO:0000256" key="1">
    <source>
        <dbReference type="SAM" id="Phobius"/>
    </source>
</evidence>
<accession>A0A0G1H7V4</accession>
<dbReference type="EMBL" id="LCHW01000001">
    <property type="protein sequence ID" value="KKT43471.1"/>
    <property type="molecule type" value="Genomic_DNA"/>
</dbReference>
<keyword evidence="1" id="KW-1133">Transmembrane helix</keyword>
<dbReference type="Proteomes" id="UP000034051">
    <property type="component" value="Unassembled WGS sequence"/>
</dbReference>
<organism evidence="2 3">
    <name type="scientific">Candidatus Wolfebacteria bacterium GW2011_GWE2_44_13</name>
    <dbReference type="NCBI Taxonomy" id="1619017"/>
    <lineage>
        <taxon>Bacteria</taxon>
        <taxon>Candidatus Wolfeibacteriota</taxon>
    </lineage>
</organism>
<keyword evidence="1" id="KW-0812">Transmembrane</keyword>
<protein>
    <submittedName>
        <fullName evidence="2">Uncharacterized protein</fullName>
    </submittedName>
</protein>
<keyword evidence="1" id="KW-0472">Membrane</keyword>
<evidence type="ECO:0000313" key="2">
    <source>
        <dbReference type="EMBL" id="KKT43471.1"/>
    </source>
</evidence>
<reference evidence="2 3" key="1">
    <citation type="journal article" date="2015" name="Nature">
        <title>rRNA introns, odd ribosomes, and small enigmatic genomes across a large radiation of phyla.</title>
        <authorList>
            <person name="Brown C.T."/>
            <person name="Hug L.A."/>
            <person name="Thomas B.C."/>
            <person name="Sharon I."/>
            <person name="Castelle C.J."/>
            <person name="Singh A."/>
            <person name="Wilkins M.J."/>
            <person name="Williams K.H."/>
            <person name="Banfield J.F."/>
        </authorList>
    </citation>
    <scope>NUCLEOTIDE SEQUENCE [LARGE SCALE GENOMIC DNA]</scope>
</reference>